<dbReference type="InterPro" id="IPR050832">
    <property type="entry name" value="Bact_Acetyltransf"/>
</dbReference>
<evidence type="ECO:0000259" key="3">
    <source>
        <dbReference type="PROSITE" id="PS51186"/>
    </source>
</evidence>
<evidence type="ECO:0000313" key="4">
    <source>
        <dbReference type="EMBL" id="SDD17525.1"/>
    </source>
</evidence>
<keyword evidence="5" id="KW-1185">Reference proteome</keyword>
<protein>
    <recommendedName>
        <fullName evidence="3">N-acetyltransferase domain-containing protein</fullName>
    </recommendedName>
</protein>
<dbReference type="CDD" id="cd04301">
    <property type="entry name" value="NAT_SF"/>
    <property type="match status" value="1"/>
</dbReference>
<gene>
    <name evidence="4" type="ORF">SAMN04488509_101567</name>
</gene>
<dbReference type="InterPro" id="IPR016181">
    <property type="entry name" value="Acyl_CoA_acyltransferase"/>
</dbReference>
<dbReference type="PANTHER" id="PTHR43877:SF2">
    <property type="entry name" value="AMINOALKYLPHOSPHONATE N-ACETYLTRANSFERASE-RELATED"/>
    <property type="match status" value="1"/>
</dbReference>
<dbReference type="Proteomes" id="UP000199603">
    <property type="component" value="Unassembled WGS sequence"/>
</dbReference>
<evidence type="ECO:0000313" key="5">
    <source>
        <dbReference type="Proteomes" id="UP000199603"/>
    </source>
</evidence>
<dbReference type="RefSeq" id="WP_091238557.1">
    <property type="nucleotide sequence ID" value="NZ_FNAG01000001.1"/>
</dbReference>
<dbReference type="EMBL" id="FNAG01000001">
    <property type="protein sequence ID" value="SDD17525.1"/>
    <property type="molecule type" value="Genomic_DNA"/>
</dbReference>
<organism evidence="4 5">
    <name type="scientific">Aquimonas voraii</name>
    <dbReference type="NCBI Taxonomy" id="265719"/>
    <lineage>
        <taxon>Bacteria</taxon>
        <taxon>Pseudomonadati</taxon>
        <taxon>Pseudomonadota</taxon>
        <taxon>Gammaproteobacteria</taxon>
        <taxon>Lysobacterales</taxon>
        <taxon>Lysobacteraceae</taxon>
        <taxon>Aquimonas</taxon>
    </lineage>
</organism>
<keyword evidence="1" id="KW-0808">Transferase</keyword>
<name>A0A1G6SN31_9GAMM</name>
<dbReference type="PROSITE" id="PS51186">
    <property type="entry name" value="GNAT"/>
    <property type="match status" value="1"/>
</dbReference>
<dbReference type="AlphaFoldDB" id="A0A1G6SN31"/>
<feature type="domain" description="N-acetyltransferase" evidence="3">
    <location>
        <begin position="1"/>
        <end position="159"/>
    </location>
</feature>
<accession>A0A1G6SN31</accession>
<dbReference type="GO" id="GO:0016747">
    <property type="term" value="F:acyltransferase activity, transferring groups other than amino-acyl groups"/>
    <property type="evidence" value="ECO:0007669"/>
    <property type="project" value="InterPro"/>
</dbReference>
<dbReference type="Gene3D" id="3.40.630.30">
    <property type="match status" value="1"/>
</dbReference>
<dbReference type="InterPro" id="IPR016890">
    <property type="entry name" value="UCP028520"/>
</dbReference>
<proteinExistence type="predicted"/>
<evidence type="ECO:0000256" key="2">
    <source>
        <dbReference type="ARBA" id="ARBA00023315"/>
    </source>
</evidence>
<dbReference type="Pfam" id="PF00583">
    <property type="entry name" value="Acetyltransf_1"/>
    <property type="match status" value="1"/>
</dbReference>
<evidence type="ECO:0000256" key="1">
    <source>
        <dbReference type="ARBA" id="ARBA00022679"/>
    </source>
</evidence>
<reference evidence="4 5" key="1">
    <citation type="submission" date="2016-10" db="EMBL/GenBank/DDBJ databases">
        <authorList>
            <person name="de Groot N.N."/>
        </authorList>
    </citation>
    <scope>NUCLEOTIDE SEQUENCE [LARGE SCALE GENOMIC DNA]</scope>
    <source>
        <strain evidence="4 5">DSM 16957</strain>
    </source>
</reference>
<dbReference type="PANTHER" id="PTHR43877">
    <property type="entry name" value="AMINOALKYLPHOSPHONATE N-ACETYLTRANSFERASE-RELATED-RELATED"/>
    <property type="match status" value="1"/>
</dbReference>
<dbReference type="InterPro" id="IPR000182">
    <property type="entry name" value="GNAT_dom"/>
</dbReference>
<dbReference type="SUPFAM" id="SSF55729">
    <property type="entry name" value="Acyl-CoA N-acyltransferases (Nat)"/>
    <property type="match status" value="1"/>
</dbReference>
<dbReference type="OrthoDB" id="6182349at2"/>
<sequence>MHLRDATPQDFPRLLSLNAEQVQYLSPLESAKLAHLHAQANWHQVIENEAGVCAFLLAVAPGADYDSPNYRWFDARGGRFLYIDRVVVAASAQGRGCGRRLYEALFDFARTSGVDSLVCEYDLDPPNPVSAAFHARFGFVEIGRQRANGKQVSMQAANIDRTRG</sequence>
<dbReference type="PIRSF" id="PIRSF028520">
    <property type="entry name" value="UCP028520"/>
    <property type="match status" value="1"/>
</dbReference>
<dbReference type="STRING" id="265719.SAMN04488509_101567"/>
<keyword evidence="2" id="KW-0012">Acyltransferase</keyword>